<evidence type="ECO:0000313" key="6">
    <source>
        <dbReference type="Proteomes" id="UP001529510"/>
    </source>
</evidence>
<dbReference type="InterPro" id="IPR042377">
    <property type="entry name" value="GSDME"/>
</dbReference>
<dbReference type="InterPro" id="IPR040460">
    <property type="entry name" value="Gasdermin_pore"/>
</dbReference>
<dbReference type="EMBL" id="JAMKFB020000016">
    <property type="protein sequence ID" value="KAL0172653.1"/>
    <property type="molecule type" value="Genomic_DNA"/>
</dbReference>
<keyword evidence="3" id="KW-0472">Membrane</keyword>
<dbReference type="Proteomes" id="UP001529510">
    <property type="component" value="Unassembled WGS sequence"/>
</dbReference>
<comment type="caution">
    <text evidence="5">The sequence shown here is derived from an EMBL/GenBank/DDBJ whole genome shotgun (WGS) entry which is preliminary data.</text>
</comment>
<protein>
    <recommendedName>
        <fullName evidence="4">Gasdermin pore forming domain-containing protein</fullName>
    </recommendedName>
</protein>
<evidence type="ECO:0000313" key="5">
    <source>
        <dbReference type="EMBL" id="KAL0172653.1"/>
    </source>
</evidence>
<keyword evidence="6" id="KW-1185">Reference proteome</keyword>
<dbReference type="Pfam" id="PF04598">
    <property type="entry name" value="Gasdermin"/>
    <property type="match status" value="1"/>
</dbReference>
<proteinExistence type="inferred from homology"/>
<evidence type="ECO:0000256" key="2">
    <source>
        <dbReference type="ARBA" id="ARBA00009279"/>
    </source>
</evidence>
<accession>A0ABD0PHE3</accession>
<gene>
    <name evidence="5" type="ORF">M9458_032964</name>
</gene>
<dbReference type="PANTHER" id="PTHR15207:SF3">
    <property type="entry name" value="DEAFNESS, AUTOSOMAL DOMINANT 5-RELATED"/>
    <property type="match status" value="1"/>
</dbReference>
<feature type="domain" description="Gasdermin pore forming" evidence="4">
    <location>
        <begin position="1"/>
        <end position="50"/>
    </location>
</feature>
<evidence type="ECO:0000256" key="3">
    <source>
        <dbReference type="ARBA" id="ARBA00023136"/>
    </source>
</evidence>
<evidence type="ECO:0000256" key="1">
    <source>
        <dbReference type="ARBA" id="ARBA00004308"/>
    </source>
</evidence>
<organism evidence="5 6">
    <name type="scientific">Cirrhinus mrigala</name>
    <name type="common">Mrigala</name>
    <dbReference type="NCBI Taxonomy" id="683832"/>
    <lineage>
        <taxon>Eukaryota</taxon>
        <taxon>Metazoa</taxon>
        <taxon>Chordata</taxon>
        <taxon>Craniata</taxon>
        <taxon>Vertebrata</taxon>
        <taxon>Euteleostomi</taxon>
        <taxon>Actinopterygii</taxon>
        <taxon>Neopterygii</taxon>
        <taxon>Teleostei</taxon>
        <taxon>Ostariophysi</taxon>
        <taxon>Cypriniformes</taxon>
        <taxon>Cyprinidae</taxon>
        <taxon>Labeoninae</taxon>
        <taxon>Labeonini</taxon>
        <taxon>Cirrhinus</taxon>
    </lineage>
</organism>
<comment type="subcellular location">
    <subcellularLocation>
        <location evidence="1">Endomembrane system</location>
    </subcellularLocation>
</comment>
<reference evidence="5 6" key="1">
    <citation type="submission" date="2024-05" db="EMBL/GenBank/DDBJ databases">
        <title>Genome sequencing and assembly of Indian major carp, Cirrhinus mrigala (Hamilton, 1822).</title>
        <authorList>
            <person name="Mohindra V."/>
            <person name="Chowdhury L.M."/>
            <person name="Lal K."/>
            <person name="Jena J.K."/>
        </authorList>
    </citation>
    <scope>NUCLEOTIDE SEQUENCE [LARGE SCALE GENOMIC DNA]</scope>
    <source>
        <strain evidence="5">CM1030</strain>
        <tissue evidence="5">Blood</tissue>
    </source>
</reference>
<dbReference type="GO" id="GO:0012505">
    <property type="term" value="C:endomembrane system"/>
    <property type="evidence" value="ECO:0007669"/>
    <property type="project" value="UniProtKB-SubCell"/>
</dbReference>
<sequence length="50" mass="5487">VLDLKHSLIAQTRETKREVLTLVKERIITAQSCTITEEVQEGGTCAGIFG</sequence>
<feature type="non-terminal residue" evidence="5">
    <location>
        <position position="50"/>
    </location>
</feature>
<feature type="non-terminal residue" evidence="5">
    <location>
        <position position="1"/>
    </location>
</feature>
<comment type="similarity">
    <text evidence="2">Belongs to the gasdermin family.</text>
</comment>
<evidence type="ECO:0000259" key="4">
    <source>
        <dbReference type="Pfam" id="PF04598"/>
    </source>
</evidence>
<dbReference type="AlphaFoldDB" id="A0ABD0PHE3"/>
<name>A0ABD0PHE3_CIRMR</name>
<dbReference type="PANTHER" id="PTHR15207">
    <property type="entry name" value="NONSYNDROMIC HEARING IMPAIRMENT PROTEIN"/>
    <property type="match status" value="1"/>
</dbReference>